<name>M5ERK2_9HYPH</name>
<dbReference type="AlphaFoldDB" id="M5ERK2"/>
<dbReference type="EMBL" id="CAUM01000101">
    <property type="protein sequence ID" value="CCV06705.1"/>
    <property type="molecule type" value="Genomic_DNA"/>
</dbReference>
<dbReference type="Proteomes" id="UP000012062">
    <property type="component" value="Unassembled WGS sequence"/>
</dbReference>
<protein>
    <submittedName>
        <fullName evidence="1">Uncharacterized protein</fullName>
    </submittedName>
</protein>
<organism evidence="1 2">
    <name type="scientific">Mesorhizobium metallidurans STM 2683</name>
    <dbReference type="NCBI Taxonomy" id="1297569"/>
    <lineage>
        <taxon>Bacteria</taxon>
        <taxon>Pseudomonadati</taxon>
        <taxon>Pseudomonadota</taxon>
        <taxon>Alphaproteobacteria</taxon>
        <taxon>Hyphomicrobiales</taxon>
        <taxon>Phyllobacteriaceae</taxon>
        <taxon>Mesorhizobium</taxon>
    </lineage>
</organism>
<reference evidence="1 2" key="1">
    <citation type="submission" date="2013-02" db="EMBL/GenBank/DDBJ databases">
        <authorList>
            <person name="Genoscope - CEA"/>
        </authorList>
    </citation>
    <scope>NUCLEOTIDE SEQUENCE [LARGE SCALE GENOMIC DNA]</scope>
    <source>
        <strain evidence="1 2">STM 2683</strain>
    </source>
</reference>
<dbReference type="STRING" id="1297569.MESS2_350077"/>
<evidence type="ECO:0000313" key="2">
    <source>
        <dbReference type="Proteomes" id="UP000012062"/>
    </source>
</evidence>
<evidence type="ECO:0000313" key="1">
    <source>
        <dbReference type="EMBL" id="CCV06705.1"/>
    </source>
</evidence>
<gene>
    <name evidence="1" type="ORF">MESS2_350077</name>
</gene>
<keyword evidence="2" id="KW-1185">Reference proteome</keyword>
<sequence>MMTVWIRSRGRVLVLGAASLVLGGWTWPWQDIEQDSAKCQYEALQRATGDLMMPVFIDACLRAKGYSHEQSACMWAKGLNYRIDLEACLRGEGAKALPLPLPPAQ</sequence>
<comment type="caution">
    <text evidence="1">The sequence shown here is derived from an EMBL/GenBank/DDBJ whole genome shotgun (WGS) entry which is preliminary data.</text>
</comment>
<accession>M5ERK2</accession>
<proteinExistence type="predicted"/>